<dbReference type="InterPro" id="IPR055336">
    <property type="entry name" value="At4g00755-like"/>
</dbReference>
<accession>A0A8J5YGH5</accession>
<dbReference type="Gene3D" id="1.20.1280.50">
    <property type="match status" value="1"/>
</dbReference>
<evidence type="ECO:0000313" key="2">
    <source>
        <dbReference type="EMBL" id="KAG8488958.1"/>
    </source>
</evidence>
<feature type="domain" description="F-box" evidence="1">
    <location>
        <begin position="9"/>
        <end position="54"/>
    </location>
</feature>
<proteinExistence type="predicted"/>
<dbReference type="SUPFAM" id="SSF81383">
    <property type="entry name" value="F-box domain"/>
    <property type="match status" value="1"/>
</dbReference>
<dbReference type="Proteomes" id="UP000701853">
    <property type="component" value="Chromosome 7"/>
</dbReference>
<dbReference type="PANTHER" id="PTHR39741">
    <property type="entry name" value="F-BOX DOMAIN CONTAINING PROTEIN, EXPRESSED"/>
    <property type="match status" value="1"/>
</dbReference>
<dbReference type="InterPro" id="IPR036047">
    <property type="entry name" value="F-box-like_dom_sf"/>
</dbReference>
<organism evidence="2 3">
    <name type="scientific">Gossypium anomalum</name>
    <dbReference type="NCBI Taxonomy" id="47600"/>
    <lineage>
        <taxon>Eukaryota</taxon>
        <taxon>Viridiplantae</taxon>
        <taxon>Streptophyta</taxon>
        <taxon>Embryophyta</taxon>
        <taxon>Tracheophyta</taxon>
        <taxon>Spermatophyta</taxon>
        <taxon>Magnoliopsida</taxon>
        <taxon>eudicotyledons</taxon>
        <taxon>Gunneridae</taxon>
        <taxon>Pentapetalae</taxon>
        <taxon>rosids</taxon>
        <taxon>malvids</taxon>
        <taxon>Malvales</taxon>
        <taxon>Malvaceae</taxon>
        <taxon>Malvoideae</taxon>
        <taxon>Gossypium</taxon>
    </lineage>
</organism>
<comment type="caution">
    <text evidence="2">The sequence shown here is derived from an EMBL/GenBank/DDBJ whole genome shotgun (WGS) entry which is preliminary data.</text>
</comment>
<protein>
    <recommendedName>
        <fullName evidence="1">F-box domain-containing protein</fullName>
    </recommendedName>
</protein>
<dbReference type="PANTHER" id="PTHR39741:SF14">
    <property type="entry name" value="F-BOX DOMAIN-CONTAINING PROTEIN"/>
    <property type="match status" value="1"/>
</dbReference>
<reference evidence="2 3" key="1">
    <citation type="journal article" date="2021" name="bioRxiv">
        <title>The Gossypium anomalum genome as a resource for cotton improvement and evolutionary analysis of hybrid incompatibility.</title>
        <authorList>
            <person name="Grover C.E."/>
            <person name="Yuan D."/>
            <person name="Arick M.A."/>
            <person name="Miller E.R."/>
            <person name="Hu G."/>
            <person name="Peterson D.G."/>
            <person name="Wendel J.F."/>
            <person name="Udall J.A."/>
        </authorList>
    </citation>
    <scope>NUCLEOTIDE SEQUENCE [LARGE SCALE GENOMIC DNA]</scope>
    <source>
        <strain evidence="2">JFW-Udall</strain>
        <tissue evidence="2">Leaf</tissue>
    </source>
</reference>
<dbReference type="InterPro" id="IPR001810">
    <property type="entry name" value="F-box_dom"/>
</dbReference>
<dbReference type="OrthoDB" id="63379at2759"/>
<dbReference type="EMBL" id="JAHUZN010000007">
    <property type="protein sequence ID" value="KAG8488958.1"/>
    <property type="molecule type" value="Genomic_DNA"/>
</dbReference>
<keyword evidence="3" id="KW-1185">Reference proteome</keyword>
<sequence>MKNGDDFLNFLPCDLSIKILTALEGPSDLVRITAVSRNWRHFVIRHGLCKHLSLQMFPQLSRVDRVNELGGSTKGHAGAGSSNFMEWEALEREHRAYAFLARCCLSTTAGDCISEAIIASSTDNYPEESICNTLEPRDRVARTASYWSSKGQKNPAVPETLTYRLIADLCVVTEIKIRPFQAYFQFGYPIYSAKSVRFRMGHMKDADESCQDSGTDRFAWTYTSQEFEMAQENRLQTFKLPEPILCIGGILQIELLSRVQRQEIDGFVSHVQVVGRPLSPAFGIQILEPPEKFVLEVQSYSLPTLPEQMSSITSLQMRVRDLEQILNLLQGNEGEVEYGYEWEVESDEDEEEFDMENRILFSAKLTFNQNLLPKWGVTKSALKICNNSGAINRKSNSEFTPNLMSKTGFPLQFTLDLGGDGSNCNTEHNLVSLRSVQKLFTFAT</sequence>
<evidence type="ECO:0000259" key="1">
    <source>
        <dbReference type="Pfam" id="PF12937"/>
    </source>
</evidence>
<dbReference type="AlphaFoldDB" id="A0A8J5YGH5"/>
<evidence type="ECO:0000313" key="3">
    <source>
        <dbReference type="Proteomes" id="UP000701853"/>
    </source>
</evidence>
<gene>
    <name evidence="2" type="ORF">CXB51_016948</name>
</gene>
<dbReference type="Pfam" id="PF12937">
    <property type="entry name" value="F-box-like"/>
    <property type="match status" value="1"/>
</dbReference>
<name>A0A8J5YGH5_9ROSI</name>